<dbReference type="PANTHER" id="PTHR31901:SF9">
    <property type="entry name" value="GH3 DOMAIN-CONTAINING PROTEIN"/>
    <property type="match status" value="1"/>
</dbReference>
<dbReference type="Pfam" id="PF03321">
    <property type="entry name" value="GH3"/>
    <property type="match status" value="1"/>
</dbReference>
<sequence>MTPFALLSNVSLKAIKPNSSAPILSLNSMPGTTGGEPKLYPITEEDKSMRALTWRLRSPLLNRESPGLEQGKLLFLVFVSPGWRTSGGLLQQSAAGGFIQSKWFRDRLFDPSFNLTSPHELMEASSYEESVYCHLLCGLLQREDVLRIATLFSTALVACIRNLEEWWPEICQDIATGTLSETKVQTDFVRAAVQPYLRADPEIAEIVREECSRKSWAGIIRRLWPNCRALDTVCTGSMAAYTPTLRHYGDNLPVICSFLYASTEGFLGVNVNPMTPPEDIAFTLIPTVAYFEFSPIESSAEEDGQEVLDLVSVKEGEEYEILVTTVSGLYRSRVGDVLKVVGFYNATPKFQIVRRKSTVLSVDSDKTDEKELFLGVTRATKLLDDRLGLKLEEYSSTVDYSTAPARYVIFMELRNHESTVDNIPSDVLEECCVSIEMSFNAIYRRNRAYGRISSLELRIVRKGTFQRLAELAFSRGTSHAQYKPPRGLGAKQSAQLQILADGLIQSHISQSCPPLPEIYAKAHRPNS</sequence>
<evidence type="ECO:0000313" key="5">
    <source>
        <dbReference type="Proteomes" id="UP001605036"/>
    </source>
</evidence>
<dbReference type="Proteomes" id="UP001605036">
    <property type="component" value="Unassembled WGS sequence"/>
</dbReference>
<keyword evidence="5" id="KW-1185">Reference proteome</keyword>
<dbReference type="PANTHER" id="PTHR31901">
    <property type="entry name" value="GH3 DOMAIN-CONTAINING PROTEIN"/>
    <property type="match status" value="1"/>
</dbReference>
<dbReference type="InterPro" id="IPR055377">
    <property type="entry name" value="GH3_M"/>
</dbReference>
<dbReference type="InterPro" id="IPR055378">
    <property type="entry name" value="GH3_C"/>
</dbReference>
<evidence type="ECO:0000259" key="3">
    <source>
        <dbReference type="Pfam" id="PF23572"/>
    </source>
</evidence>
<dbReference type="AlphaFoldDB" id="A0ABD1ZD71"/>
<dbReference type="Pfam" id="PF23571">
    <property type="entry name" value="GH3_M"/>
    <property type="match status" value="1"/>
</dbReference>
<proteinExistence type="inferred from homology"/>
<name>A0ABD1ZD71_9MARC</name>
<dbReference type="InterPro" id="IPR004993">
    <property type="entry name" value="GH3"/>
</dbReference>
<comment type="caution">
    <text evidence="4">The sequence shown here is derived from an EMBL/GenBank/DDBJ whole genome shotgun (WGS) entry which is preliminary data.</text>
</comment>
<evidence type="ECO:0000259" key="2">
    <source>
        <dbReference type="Pfam" id="PF23571"/>
    </source>
</evidence>
<comment type="similarity">
    <text evidence="1">Belongs to the IAA-amido conjugating enzyme family.</text>
</comment>
<protein>
    <submittedName>
        <fullName evidence="4">Uncharacterized protein</fullName>
    </submittedName>
</protein>
<gene>
    <name evidence="4" type="ORF">R1flu_017516</name>
</gene>
<evidence type="ECO:0000256" key="1">
    <source>
        <dbReference type="ARBA" id="ARBA00008068"/>
    </source>
</evidence>
<dbReference type="Pfam" id="PF23572">
    <property type="entry name" value="GH3_C"/>
    <property type="match status" value="1"/>
</dbReference>
<evidence type="ECO:0000313" key="4">
    <source>
        <dbReference type="EMBL" id="KAL2649388.1"/>
    </source>
</evidence>
<accession>A0ABD1ZD71</accession>
<feature type="domain" description="GH3 C-terminal" evidence="3">
    <location>
        <begin position="375"/>
        <end position="486"/>
    </location>
</feature>
<reference evidence="4 5" key="1">
    <citation type="submission" date="2024-09" db="EMBL/GenBank/DDBJ databases">
        <title>Chromosome-scale assembly of Riccia fluitans.</title>
        <authorList>
            <person name="Paukszto L."/>
            <person name="Sawicki J."/>
            <person name="Karawczyk K."/>
            <person name="Piernik-Szablinska J."/>
            <person name="Szczecinska M."/>
            <person name="Mazdziarz M."/>
        </authorList>
    </citation>
    <scope>NUCLEOTIDE SEQUENCE [LARGE SCALE GENOMIC DNA]</scope>
    <source>
        <strain evidence="4">Rf_01</strain>
        <tissue evidence="4">Aerial parts of the thallus</tissue>
    </source>
</reference>
<organism evidence="4 5">
    <name type="scientific">Riccia fluitans</name>
    <dbReference type="NCBI Taxonomy" id="41844"/>
    <lineage>
        <taxon>Eukaryota</taxon>
        <taxon>Viridiplantae</taxon>
        <taxon>Streptophyta</taxon>
        <taxon>Embryophyta</taxon>
        <taxon>Marchantiophyta</taxon>
        <taxon>Marchantiopsida</taxon>
        <taxon>Marchantiidae</taxon>
        <taxon>Marchantiales</taxon>
        <taxon>Ricciaceae</taxon>
        <taxon>Riccia</taxon>
    </lineage>
</organism>
<feature type="domain" description="GH3 middle" evidence="2">
    <location>
        <begin position="282"/>
        <end position="355"/>
    </location>
</feature>
<dbReference type="EMBL" id="JBHFFA010000001">
    <property type="protein sequence ID" value="KAL2649388.1"/>
    <property type="molecule type" value="Genomic_DNA"/>
</dbReference>